<dbReference type="Pfam" id="PF18136">
    <property type="entry name" value="DNApol_Exo"/>
    <property type="match status" value="1"/>
</dbReference>
<evidence type="ECO:0000256" key="3">
    <source>
        <dbReference type="ARBA" id="ARBA00007705"/>
    </source>
</evidence>
<name>A0A553NBN7_TIGCA</name>
<evidence type="ECO:0000256" key="2">
    <source>
        <dbReference type="ARBA" id="ARBA00004436"/>
    </source>
</evidence>
<dbReference type="PRINTS" id="PR00867">
    <property type="entry name" value="DNAPOLG"/>
</dbReference>
<evidence type="ECO:0000256" key="6">
    <source>
        <dbReference type="ARBA" id="ARBA00022679"/>
    </source>
</evidence>
<dbReference type="InterPro" id="IPR002297">
    <property type="entry name" value="DNA-dir_DNA_pol_A_mt"/>
</dbReference>
<evidence type="ECO:0000256" key="9">
    <source>
        <dbReference type="ARBA" id="ARBA00022842"/>
    </source>
</evidence>
<dbReference type="FunFam" id="1.10.150.20:FF:000024">
    <property type="entry name" value="DNA polymerase gamma, catalytic subunit"/>
    <property type="match status" value="1"/>
</dbReference>
<feature type="domain" description="DNA-directed DNA polymerase family A palm" evidence="15">
    <location>
        <begin position="703"/>
        <end position="1045"/>
    </location>
</feature>
<dbReference type="STRING" id="6832.A0A553NBN7"/>
<evidence type="ECO:0000256" key="10">
    <source>
        <dbReference type="ARBA" id="ARBA00022932"/>
    </source>
</evidence>
<dbReference type="Gene3D" id="3.30.70.370">
    <property type="match status" value="1"/>
</dbReference>
<evidence type="ECO:0000256" key="14">
    <source>
        <dbReference type="ARBA" id="ARBA00031966"/>
    </source>
</evidence>
<dbReference type="InterPro" id="IPR019760">
    <property type="entry name" value="DNA-dir_DNA_pol_A_CS"/>
</dbReference>
<evidence type="ECO:0000313" key="16">
    <source>
        <dbReference type="EMBL" id="TRY62864.1"/>
    </source>
</evidence>
<dbReference type="SUPFAM" id="SSF56672">
    <property type="entry name" value="DNA/RNA polymerases"/>
    <property type="match status" value="1"/>
</dbReference>
<comment type="caution">
    <text evidence="16">The sequence shown here is derived from an EMBL/GenBank/DDBJ whole genome shotgun (WGS) entry which is preliminary data.</text>
</comment>
<protein>
    <recommendedName>
        <fullName evidence="5">DNA polymerase subunit gamma-1</fullName>
        <ecNumber evidence="4">2.7.7.7</ecNumber>
    </recommendedName>
    <alternativeName>
        <fullName evidence="14">Mitochondrial DNA polymerase catalytic subunit</fullName>
    </alternativeName>
</protein>
<evidence type="ECO:0000256" key="11">
    <source>
        <dbReference type="ARBA" id="ARBA00023125"/>
    </source>
</evidence>
<accession>A0A553NBN7</accession>
<dbReference type="EC" id="2.7.7.7" evidence="4"/>
<dbReference type="InterPro" id="IPR012337">
    <property type="entry name" value="RNaseH-like_sf"/>
</dbReference>
<dbReference type="InterPro" id="IPR041336">
    <property type="entry name" value="DNApol_Exo"/>
</dbReference>
<evidence type="ECO:0000259" key="15">
    <source>
        <dbReference type="SMART" id="SM00482"/>
    </source>
</evidence>
<dbReference type="PROSITE" id="PS00447">
    <property type="entry name" value="DNA_POLYMERASE_A"/>
    <property type="match status" value="1"/>
</dbReference>
<dbReference type="EMBL" id="VCGU01000458">
    <property type="protein sequence ID" value="TRY62864.1"/>
    <property type="molecule type" value="Genomic_DNA"/>
</dbReference>
<dbReference type="GO" id="GO:0005760">
    <property type="term" value="C:gamma DNA polymerase complex"/>
    <property type="evidence" value="ECO:0007669"/>
    <property type="project" value="InterPro"/>
</dbReference>
<keyword evidence="17" id="KW-1185">Reference proteome</keyword>
<dbReference type="GO" id="GO:0003677">
    <property type="term" value="F:DNA binding"/>
    <property type="evidence" value="ECO:0007669"/>
    <property type="project" value="UniProtKB-KW"/>
</dbReference>
<dbReference type="Gene3D" id="3.30.420.390">
    <property type="match status" value="2"/>
</dbReference>
<keyword evidence="7" id="KW-0548">Nucleotidyltransferase</keyword>
<comment type="subcellular location">
    <subcellularLocation>
        <location evidence="2">Mitochondrion matrix</location>
        <location evidence="2">Mitochondrion nucleoid</location>
    </subcellularLocation>
</comment>
<evidence type="ECO:0000256" key="13">
    <source>
        <dbReference type="ARBA" id="ARBA00023271"/>
    </source>
</evidence>
<dbReference type="FunFam" id="3.30.420.390:FF:000004">
    <property type="entry name" value="DNA polymerase subunit gamma-1, mitochondrial"/>
    <property type="match status" value="1"/>
</dbReference>
<dbReference type="GO" id="GO:0006264">
    <property type="term" value="P:mitochondrial DNA replication"/>
    <property type="evidence" value="ECO:0007669"/>
    <property type="project" value="TreeGrafter"/>
</dbReference>
<dbReference type="Proteomes" id="UP000318571">
    <property type="component" value="Chromosome 10"/>
</dbReference>
<keyword evidence="8" id="KW-0235">DNA replication</keyword>
<dbReference type="GO" id="GO:0008408">
    <property type="term" value="F:3'-5' exonuclease activity"/>
    <property type="evidence" value="ECO:0007669"/>
    <property type="project" value="TreeGrafter"/>
</dbReference>
<evidence type="ECO:0000256" key="1">
    <source>
        <dbReference type="ARBA" id="ARBA00001946"/>
    </source>
</evidence>
<keyword evidence="6" id="KW-0808">Transferase</keyword>
<comment type="similarity">
    <text evidence="3">Belongs to the DNA polymerase type-A family.</text>
</comment>
<dbReference type="AlphaFoldDB" id="A0A553NBN7"/>
<dbReference type="PANTHER" id="PTHR10267">
    <property type="entry name" value="DNA POLYMERASE SUBUNIT GAMMA-1"/>
    <property type="match status" value="1"/>
</dbReference>
<keyword evidence="13" id="KW-1135">Mitochondrion nucleoid</keyword>
<dbReference type="InterPro" id="IPR001098">
    <property type="entry name" value="DNA-dir_DNA_pol_A_palm_dom"/>
</dbReference>
<dbReference type="Gene3D" id="1.10.150.20">
    <property type="entry name" value="5' to 3' exonuclease, C-terminal subdomain"/>
    <property type="match status" value="1"/>
</dbReference>
<keyword evidence="11" id="KW-0238">DNA-binding</keyword>
<gene>
    <name evidence="16" type="ORF">TCAL_12602</name>
</gene>
<evidence type="ECO:0000256" key="5">
    <source>
        <dbReference type="ARBA" id="ARBA00015350"/>
    </source>
</evidence>
<sequence length="1141" mass="129057">MWRQVWHRSYATNPFGIKLLPEAIRSQLFIQPPTSQVDQQPPEQVQKALASLHEFELKPEIQQNELSSDDSFPIKLPQLYGDVESHFYKIASEQVQPYQTILKHLLQSPILAQPSQWIYEPGWTRYAPNGRPERVDYPWEPCCSFDVEVCVQDGHHPVLATALTDQAWYGWCSPHLIQGTNPETLTPEDLIPMSDPNLKQPRLVIGHNVSYDRARCGTEYLLSDTNTRFLDTMSLHIVVNGMTSGQRMLKAKYQSQESSDQSDSETVMPKWVDHTALNSLRDVYQFYCQGHLAKDDRNVFVKGTLTDIQDDFQNLMTYCATDVEATLKVLCALYPMFQDRCPHPVSFSGMLEMGSAFLPISARWEHYLQEANETAFEVEQEMHTMLARQTEEAVQLARDHRFERDMWLWDQDWSRPKLRFKLDKRKKGAMEVSVGPNDDRRTQLRKKFSKLFGSAECLAKIQPKKPGYPKWFQDLCERPPGSFYPVLGELTPSKKIVPKILRLKWMNYPVHRHETHKWGYIMPCSHDHPLDRASLLELGENVFPMNQLEHTLERDRNQDSDVFITEPPDFPRNATPFTRAETPDSDMEVLISEIPGGKFVRLPHKNGKGSNVGNPLSKDFLTYVKEGILRTESEGQAAKILMGAKSCAYWKSNQDRITGQMVVKSGDQGNIILPMIVSAGTLTRRAVERTWLTASNARPDRIGSEFKALVEAPPGYRLVGADVDSQELWIAAVLGDANYLREHGCTPLGWMTLQGTKADGTDMHSVTAKTVGISRDNAKILNYGRIYGAGLAFASTLLKQFNPSLDDAEAKRLASLIYTKTKGRREYQLNSIGAKCKAIWLKTKGHTDLEATYKESKGQLISRQEFYQLVRIRNKWKFVVEKELDEDNLYLLSPEGQDLALNFLGHTDVTVNLTTLANLIISMGSMTYESSRELDFRAIQKEICSRLAWVGGTESEAFNRLEGIALSFSPKTPVLGCKISKALDSAMVGSDFLPSRINWVVQSSAVDYLHLLLTAMKWLISEYGIQARFVISIHDEVRYLVHENDVYRAALALQISNVLVRAMFASRLNMNSLPESVAFFSCVDLDRVLRKDPFSDCVTPSNPQGLALGHGIPPGEGITVDDLVALSNLTGLHPANKQSAL</sequence>
<evidence type="ECO:0000256" key="7">
    <source>
        <dbReference type="ARBA" id="ARBA00022695"/>
    </source>
</evidence>
<evidence type="ECO:0000256" key="12">
    <source>
        <dbReference type="ARBA" id="ARBA00023128"/>
    </source>
</evidence>
<dbReference type="OMA" id="AMHITNL"/>
<reference evidence="16 17" key="1">
    <citation type="journal article" date="2018" name="Nat. Ecol. Evol.">
        <title>Genomic signatures of mitonuclear coevolution across populations of Tigriopus californicus.</title>
        <authorList>
            <person name="Barreto F.S."/>
            <person name="Watson E.T."/>
            <person name="Lima T.G."/>
            <person name="Willett C.S."/>
            <person name="Edmands S."/>
            <person name="Li W."/>
            <person name="Burton R.S."/>
        </authorList>
    </citation>
    <scope>NUCLEOTIDE SEQUENCE [LARGE SCALE GENOMIC DNA]</scope>
    <source>
        <strain evidence="16 17">San Diego</strain>
    </source>
</reference>
<dbReference type="SMART" id="SM00482">
    <property type="entry name" value="POLAc"/>
    <property type="match status" value="1"/>
</dbReference>
<organism evidence="16 17">
    <name type="scientific">Tigriopus californicus</name>
    <name type="common">Marine copepod</name>
    <dbReference type="NCBI Taxonomy" id="6832"/>
    <lineage>
        <taxon>Eukaryota</taxon>
        <taxon>Metazoa</taxon>
        <taxon>Ecdysozoa</taxon>
        <taxon>Arthropoda</taxon>
        <taxon>Crustacea</taxon>
        <taxon>Multicrustacea</taxon>
        <taxon>Hexanauplia</taxon>
        <taxon>Copepoda</taxon>
        <taxon>Harpacticoida</taxon>
        <taxon>Harpacticidae</taxon>
        <taxon>Tigriopus</taxon>
    </lineage>
</organism>
<evidence type="ECO:0000256" key="8">
    <source>
        <dbReference type="ARBA" id="ARBA00022705"/>
    </source>
</evidence>
<keyword evidence="9" id="KW-0460">Magnesium</keyword>
<evidence type="ECO:0000313" key="17">
    <source>
        <dbReference type="Proteomes" id="UP000318571"/>
    </source>
</evidence>
<dbReference type="GO" id="GO:0042645">
    <property type="term" value="C:mitochondrial nucleoid"/>
    <property type="evidence" value="ECO:0007669"/>
    <property type="project" value="UniProtKB-SubCell"/>
</dbReference>
<comment type="cofactor">
    <cofactor evidence="1">
        <name>Mg(2+)</name>
        <dbReference type="ChEBI" id="CHEBI:18420"/>
    </cofactor>
</comment>
<dbReference type="OrthoDB" id="5588663at2759"/>
<dbReference type="SUPFAM" id="SSF53098">
    <property type="entry name" value="Ribonuclease H-like"/>
    <property type="match status" value="1"/>
</dbReference>
<keyword evidence="12" id="KW-0496">Mitochondrion</keyword>
<dbReference type="InterPro" id="IPR043502">
    <property type="entry name" value="DNA/RNA_pol_sf"/>
</dbReference>
<evidence type="ECO:0000256" key="4">
    <source>
        <dbReference type="ARBA" id="ARBA00012417"/>
    </source>
</evidence>
<keyword evidence="10" id="KW-0239">DNA-directed DNA polymerase</keyword>
<dbReference type="PANTHER" id="PTHR10267:SF0">
    <property type="entry name" value="DNA POLYMERASE SUBUNIT GAMMA-1"/>
    <property type="match status" value="1"/>
</dbReference>
<dbReference type="GO" id="GO:0003887">
    <property type="term" value="F:DNA-directed DNA polymerase activity"/>
    <property type="evidence" value="ECO:0007669"/>
    <property type="project" value="UniProtKB-KW"/>
</dbReference>
<proteinExistence type="inferred from homology"/>